<dbReference type="EMBL" id="JANHOG010002341">
    <property type="protein sequence ID" value="KAJ3524436.1"/>
    <property type="molecule type" value="Genomic_DNA"/>
</dbReference>
<organism evidence="1 2">
    <name type="scientific">Phlebia brevispora</name>
    <dbReference type="NCBI Taxonomy" id="194682"/>
    <lineage>
        <taxon>Eukaryota</taxon>
        <taxon>Fungi</taxon>
        <taxon>Dikarya</taxon>
        <taxon>Basidiomycota</taxon>
        <taxon>Agaricomycotina</taxon>
        <taxon>Agaricomycetes</taxon>
        <taxon>Polyporales</taxon>
        <taxon>Meruliaceae</taxon>
        <taxon>Phlebia</taxon>
    </lineage>
</organism>
<protein>
    <submittedName>
        <fullName evidence="1">Uncharacterized protein</fullName>
    </submittedName>
</protein>
<reference evidence="1" key="1">
    <citation type="submission" date="2022-07" db="EMBL/GenBank/DDBJ databases">
        <title>Genome Sequence of Phlebia brevispora.</title>
        <authorList>
            <person name="Buettner E."/>
        </authorList>
    </citation>
    <scope>NUCLEOTIDE SEQUENCE</scope>
    <source>
        <strain evidence="1">MPL23</strain>
    </source>
</reference>
<name>A0ACC1RSV9_9APHY</name>
<accession>A0ACC1RSV9</accession>
<gene>
    <name evidence="1" type="ORF">NM688_g8562</name>
</gene>
<sequence>MFSESYIIDASGDYRHRRDIAVVDVHKTTNDLSSWHTVVLVRNADLTTKVLELLNASDELAGAVHTLCVQGTFDPQLSLGMCELLVKALSKMSRLEKLTLGEGFHGPLVLASLCAQEESNLRSLTLCIGPVEDDEDLSVLQDLKLRTGKLVSFCIEYAGYLPQAYTAALGRLIETSAHTIANLILHTFGPTAPAILRNVAILPALESLDMWESDLMHDYVTCLSSACPTVKHLNLSCTLLRESFDNIRKLQSLAQRFPSLVELSLYFAEPDMPQVPTALVLKGLMDVLSLWPKLRYVAIDAWSVSNPWEGVHDVEEFNAECLRHCPSLEEMYFAYKGGNQHWPLQVYAKSGDSDGMYKESSDDGQEDTYDSTDC</sequence>
<dbReference type="Proteomes" id="UP001148662">
    <property type="component" value="Unassembled WGS sequence"/>
</dbReference>
<evidence type="ECO:0000313" key="2">
    <source>
        <dbReference type="Proteomes" id="UP001148662"/>
    </source>
</evidence>
<keyword evidence="2" id="KW-1185">Reference proteome</keyword>
<proteinExistence type="predicted"/>
<comment type="caution">
    <text evidence="1">The sequence shown here is derived from an EMBL/GenBank/DDBJ whole genome shotgun (WGS) entry which is preliminary data.</text>
</comment>
<evidence type="ECO:0000313" key="1">
    <source>
        <dbReference type="EMBL" id="KAJ3524436.1"/>
    </source>
</evidence>